<evidence type="ECO:0000313" key="4">
    <source>
        <dbReference type="Proteomes" id="UP001215280"/>
    </source>
</evidence>
<dbReference type="AlphaFoldDB" id="A0AAD7JIA4"/>
<keyword evidence="4" id="KW-1185">Reference proteome</keyword>
<proteinExistence type="predicted"/>
<comment type="caution">
    <text evidence="3">The sequence shown here is derived from an EMBL/GenBank/DDBJ whole genome shotgun (WGS) entry which is preliminary data.</text>
</comment>
<feature type="domain" description="Telomerase activating protein Est1-like N-terminal" evidence="2">
    <location>
        <begin position="47"/>
        <end position="179"/>
    </location>
</feature>
<name>A0AAD7JIA4_9AGAR</name>
<evidence type="ECO:0000259" key="2">
    <source>
        <dbReference type="Pfam" id="PF10374"/>
    </source>
</evidence>
<feature type="region of interest" description="Disordered" evidence="1">
    <location>
        <begin position="285"/>
        <end position="327"/>
    </location>
</feature>
<dbReference type="EMBL" id="JARJLG010000039">
    <property type="protein sequence ID" value="KAJ7764012.1"/>
    <property type="molecule type" value="Genomic_DNA"/>
</dbReference>
<accession>A0AAD7JIA4</accession>
<organism evidence="3 4">
    <name type="scientific">Mycena maculata</name>
    <dbReference type="NCBI Taxonomy" id="230809"/>
    <lineage>
        <taxon>Eukaryota</taxon>
        <taxon>Fungi</taxon>
        <taxon>Dikarya</taxon>
        <taxon>Basidiomycota</taxon>
        <taxon>Agaricomycotina</taxon>
        <taxon>Agaricomycetes</taxon>
        <taxon>Agaricomycetidae</taxon>
        <taxon>Agaricales</taxon>
        <taxon>Marasmiineae</taxon>
        <taxon>Mycenaceae</taxon>
        <taxon>Mycena</taxon>
    </lineage>
</organism>
<reference evidence="3" key="1">
    <citation type="submission" date="2023-03" db="EMBL/GenBank/DDBJ databases">
        <title>Massive genome expansion in bonnet fungi (Mycena s.s.) driven by repeated elements and novel gene families across ecological guilds.</title>
        <authorList>
            <consortium name="Lawrence Berkeley National Laboratory"/>
            <person name="Harder C.B."/>
            <person name="Miyauchi S."/>
            <person name="Viragh M."/>
            <person name="Kuo A."/>
            <person name="Thoen E."/>
            <person name="Andreopoulos B."/>
            <person name="Lu D."/>
            <person name="Skrede I."/>
            <person name="Drula E."/>
            <person name="Henrissat B."/>
            <person name="Morin E."/>
            <person name="Kohler A."/>
            <person name="Barry K."/>
            <person name="LaButti K."/>
            <person name="Morin E."/>
            <person name="Salamov A."/>
            <person name="Lipzen A."/>
            <person name="Mereny Z."/>
            <person name="Hegedus B."/>
            <person name="Baldrian P."/>
            <person name="Stursova M."/>
            <person name="Weitz H."/>
            <person name="Taylor A."/>
            <person name="Grigoriev I.V."/>
            <person name="Nagy L.G."/>
            <person name="Martin F."/>
            <person name="Kauserud H."/>
        </authorList>
    </citation>
    <scope>NUCLEOTIDE SEQUENCE</scope>
    <source>
        <strain evidence="3">CBHHK188m</strain>
    </source>
</reference>
<evidence type="ECO:0000313" key="3">
    <source>
        <dbReference type="EMBL" id="KAJ7764012.1"/>
    </source>
</evidence>
<feature type="compositionally biased region" description="Basic residues" evidence="1">
    <location>
        <begin position="305"/>
        <end position="315"/>
    </location>
</feature>
<dbReference type="Proteomes" id="UP001215280">
    <property type="component" value="Unassembled WGS sequence"/>
</dbReference>
<dbReference type="Pfam" id="PF10374">
    <property type="entry name" value="EST1"/>
    <property type="match status" value="1"/>
</dbReference>
<dbReference type="InterPro" id="IPR011990">
    <property type="entry name" value="TPR-like_helical_dom_sf"/>
</dbReference>
<dbReference type="InterPro" id="IPR019458">
    <property type="entry name" value="Est1-like_N"/>
</dbReference>
<sequence length="350" mass="37334">MLTLFTARRAASTLTLFTRDVWANYLEADFQRKNLRRRYQHLRLSVTSYPFITLYKQRLSRPQTRAHTTNNARTVEACKLLQHFRQFLADEGCFWRVLVLRLQRAYACAPLAAGVKGLLGAEEDAPEDRMNHFGLPAEAGERHDGGRGGEGGADGATVRSVLSKALVCLGDIACYREQYKGPARAEVYEGSRGEAQGVRAAPELRVGSRRTRATRRSAFLVSFAFELYDAYEGETLASVAWCLRALCVRAAFDTAGGGGGGGGPRGGVGARAGGGGAGVNIPGGGRGAAKDGAKGMAGRGIGKGTTRRRRRRRGGGRGDAARSGGPLQGEVVLLTIAHLPPSSSSRSSIP</sequence>
<dbReference type="Gene3D" id="1.25.40.10">
    <property type="entry name" value="Tetratricopeptide repeat domain"/>
    <property type="match status" value="1"/>
</dbReference>
<gene>
    <name evidence="3" type="ORF">DFH07DRAFT_956282</name>
</gene>
<protein>
    <recommendedName>
        <fullName evidence="2">Telomerase activating protein Est1-like N-terminal domain-containing protein</fullName>
    </recommendedName>
</protein>
<evidence type="ECO:0000256" key="1">
    <source>
        <dbReference type="SAM" id="MobiDB-lite"/>
    </source>
</evidence>